<evidence type="ECO:0000313" key="4">
    <source>
        <dbReference type="Proteomes" id="UP000192569"/>
    </source>
</evidence>
<dbReference type="Pfam" id="PF07331">
    <property type="entry name" value="TctB"/>
    <property type="match status" value="1"/>
</dbReference>
<evidence type="ECO:0000313" key="3">
    <source>
        <dbReference type="EMBL" id="SMB90586.1"/>
    </source>
</evidence>
<reference evidence="3 4" key="1">
    <citation type="submission" date="2017-04" db="EMBL/GenBank/DDBJ databases">
        <authorList>
            <person name="Afonso C.L."/>
            <person name="Miller P.J."/>
            <person name="Scott M.A."/>
            <person name="Spackman E."/>
            <person name="Goraichik I."/>
            <person name="Dimitrov K.M."/>
            <person name="Suarez D.L."/>
            <person name="Swayne D.E."/>
        </authorList>
    </citation>
    <scope>NUCLEOTIDE SEQUENCE [LARGE SCALE GENOMIC DNA]</scope>
    <source>
        <strain evidence="3 4">ToBE</strain>
    </source>
</reference>
<name>A0A1W1VBC1_9FIRM</name>
<evidence type="ECO:0000259" key="2">
    <source>
        <dbReference type="Pfam" id="PF07331"/>
    </source>
</evidence>
<accession>A0A1W1VBC1</accession>
<dbReference type="OrthoDB" id="1725462at2"/>
<organism evidence="3 4">
    <name type="scientific">Thermanaeromonas toyohensis ToBE</name>
    <dbReference type="NCBI Taxonomy" id="698762"/>
    <lineage>
        <taxon>Bacteria</taxon>
        <taxon>Bacillati</taxon>
        <taxon>Bacillota</taxon>
        <taxon>Clostridia</taxon>
        <taxon>Neomoorellales</taxon>
        <taxon>Neomoorellaceae</taxon>
        <taxon>Thermanaeromonas</taxon>
    </lineage>
</organism>
<evidence type="ECO:0000256" key="1">
    <source>
        <dbReference type="SAM" id="Phobius"/>
    </source>
</evidence>
<dbReference type="EMBL" id="LT838272">
    <property type="protein sequence ID" value="SMB90586.1"/>
    <property type="molecule type" value="Genomic_DNA"/>
</dbReference>
<keyword evidence="1" id="KW-0472">Membrane</keyword>
<dbReference type="Proteomes" id="UP000192569">
    <property type="component" value="Chromosome I"/>
</dbReference>
<keyword evidence="1" id="KW-1133">Transmembrane helix</keyword>
<proteinExistence type="predicted"/>
<feature type="transmembrane region" description="Helical" evidence="1">
    <location>
        <begin position="5"/>
        <end position="24"/>
    </location>
</feature>
<dbReference type="InterPro" id="IPR009936">
    <property type="entry name" value="DUF1468"/>
</dbReference>
<dbReference type="RefSeq" id="WP_084663370.1">
    <property type="nucleotide sequence ID" value="NZ_LT838272.1"/>
</dbReference>
<feature type="transmembrane region" description="Helical" evidence="1">
    <location>
        <begin position="36"/>
        <end position="62"/>
    </location>
</feature>
<dbReference type="STRING" id="698762.SAMN00808754_0309"/>
<protein>
    <submittedName>
        <fullName evidence="3">Tripartite tricarboxylate transporter TctB family protein</fullName>
    </submittedName>
</protein>
<sequence>MGKGVASSLVIAGIGIFFLIYSFQYDLGTLDSPGEAVFPLLVAIAVVAMAGWLLLANILTYRVQRQGGERNSKGINWGSERKIVALVVLNILVLWGMEFLGFFTSSFILVCLCCKLLGVREWSKAIGIALGAVLGAYLIFAFWLQVSFPRGLFI</sequence>
<keyword evidence="4" id="KW-1185">Reference proteome</keyword>
<feature type="transmembrane region" description="Helical" evidence="1">
    <location>
        <begin position="83"/>
        <end position="110"/>
    </location>
</feature>
<dbReference type="AlphaFoldDB" id="A0A1W1VBC1"/>
<feature type="transmembrane region" description="Helical" evidence="1">
    <location>
        <begin position="122"/>
        <end position="144"/>
    </location>
</feature>
<gene>
    <name evidence="3" type="ORF">SAMN00808754_0309</name>
</gene>
<feature type="domain" description="DUF1468" evidence="2">
    <location>
        <begin position="7"/>
        <end position="149"/>
    </location>
</feature>
<keyword evidence="1" id="KW-0812">Transmembrane</keyword>